<keyword evidence="4 7" id="KW-0812">Transmembrane</keyword>
<keyword evidence="6 7" id="KW-0472">Membrane</keyword>
<dbReference type="InterPro" id="IPR002528">
    <property type="entry name" value="MATE_fam"/>
</dbReference>
<keyword evidence="3" id="KW-1003">Cell membrane</keyword>
<evidence type="ECO:0000313" key="11">
    <source>
        <dbReference type="Proteomes" id="UP000184204"/>
    </source>
</evidence>
<evidence type="ECO:0000256" key="3">
    <source>
        <dbReference type="ARBA" id="ARBA00022475"/>
    </source>
</evidence>
<feature type="transmembrane region" description="Helical" evidence="7">
    <location>
        <begin position="62"/>
        <end position="83"/>
    </location>
</feature>
<feature type="transmembrane region" description="Helical" evidence="7">
    <location>
        <begin position="425"/>
        <end position="444"/>
    </location>
</feature>
<gene>
    <name evidence="8" type="primary">mepA_3</name>
    <name evidence="8" type="ORF">CPRO_06000</name>
    <name evidence="9" type="ORF">SAMN02745151_02795</name>
</gene>
<feature type="transmembrane region" description="Helical" evidence="7">
    <location>
        <begin position="292"/>
        <end position="314"/>
    </location>
</feature>
<evidence type="ECO:0000256" key="5">
    <source>
        <dbReference type="ARBA" id="ARBA00022989"/>
    </source>
</evidence>
<dbReference type="Proteomes" id="UP000068026">
    <property type="component" value="Chromosome"/>
</dbReference>
<keyword evidence="2" id="KW-0813">Transport</keyword>
<feature type="transmembrane region" description="Helical" evidence="7">
    <location>
        <begin position="326"/>
        <end position="347"/>
    </location>
</feature>
<feature type="transmembrane region" description="Helical" evidence="7">
    <location>
        <begin position="140"/>
        <end position="158"/>
    </location>
</feature>
<evidence type="ECO:0000256" key="1">
    <source>
        <dbReference type="ARBA" id="ARBA00004651"/>
    </source>
</evidence>
<feature type="transmembrane region" description="Helical" evidence="7">
    <location>
        <begin position="103"/>
        <end position="120"/>
    </location>
</feature>
<keyword evidence="5 7" id="KW-1133">Transmembrane helix</keyword>
<reference evidence="8 10" key="1">
    <citation type="journal article" date="2016" name="Genome Announc.">
        <title>Complete Genome Sequence of the Amino Acid-Fermenting Clostridium propionicum X2 (DSM 1682).</title>
        <authorList>
            <person name="Poehlein A."/>
            <person name="Schlien K."/>
            <person name="Chowdhury N.P."/>
            <person name="Gottschalk G."/>
            <person name="Buckel W."/>
            <person name="Daniel R."/>
        </authorList>
    </citation>
    <scope>NUCLEOTIDE SEQUENCE [LARGE SCALE GENOMIC DNA]</scope>
    <source>
        <strain evidence="8 10">X2</strain>
    </source>
</reference>
<dbReference type="OrthoDB" id="9811110at2"/>
<dbReference type="NCBIfam" id="TIGR00797">
    <property type="entry name" value="matE"/>
    <property type="match status" value="1"/>
</dbReference>
<dbReference type="GO" id="GO:0015297">
    <property type="term" value="F:antiporter activity"/>
    <property type="evidence" value="ECO:0007669"/>
    <property type="project" value="InterPro"/>
</dbReference>
<dbReference type="RefSeq" id="WP_066047700.1">
    <property type="nucleotide sequence ID" value="NZ_CP014223.1"/>
</dbReference>
<dbReference type="KEGG" id="cpro:CPRO_06000"/>
<keyword evidence="10" id="KW-1185">Reference proteome</keyword>
<comment type="subcellular location">
    <subcellularLocation>
        <location evidence="1">Cell membrane</location>
        <topology evidence="1">Multi-pass membrane protein</topology>
    </subcellularLocation>
</comment>
<protein>
    <submittedName>
        <fullName evidence="9">Efflux protein, MATE family</fullName>
    </submittedName>
    <submittedName>
        <fullName evidence="8">Multidrug export protein MepA</fullName>
    </submittedName>
</protein>
<dbReference type="GO" id="GO:0042910">
    <property type="term" value="F:xenobiotic transmembrane transporter activity"/>
    <property type="evidence" value="ECO:0007669"/>
    <property type="project" value="InterPro"/>
</dbReference>
<evidence type="ECO:0000256" key="2">
    <source>
        <dbReference type="ARBA" id="ARBA00022448"/>
    </source>
</evidence>
<accession>A0A0X8VA60</accession>
<feature type="transmembrane region" description="Helical" evidence="7">
    <location>
        <begin position="202"/>
        <end position="222"/>
    </location>
</feature>
<evidence type="ECO:0000256" key="7">
    <source>
        <dbReference type="SAM" id="Phobius"/>
    </source>
</evidence>
<feature type="transmembrane region" description="Helical" evidence="7">
    <location>
        <begin position="242"/>
        <end position="267"/>
    </location>
</feature>
<dbReference type="PANTHER" id="PTHR43549:SF2">
    <property type="entry name" value="MULTIDRUG RESISTANCE PROTEIN NORM-RELATED"/>
    <property type="match status" value="1"/>
</dbReference>
<dbReference type="Proteomes" id="UP000184204">
    <property type="component" value="Unassembled WGS sequence"/>
</dbReference>
<evidence type="ECO:0000313" key="10">
    <source>
        <dbReference type="Proteomes" id="UP000068026"/>
    </source>
</evidence>
<evidence type="ECO:0000256" key="4">
    <source>
        <dbReference type="ARBA" id="ARBA00022692"/>
    </source>
</evidence>
<evidence type="ECO:0000313" key="9">
    <source>
        <dbReference type="EMBL" id="SHF10347.1"/>
    </source>
</evidence>
<evidence type="ECO:0000313" key="8">
    <source>
        <dbReference type="EMBL" id="AMJ40203.1"/>
    </source>
</evidence>
<name>A0A0X8VA60_ANAPI</name>
<dbReference type="CDD" id="cd13144">
    <property type="entry name" value="MATE_like_4"/>
    <property type="match status" value="1"/>
</dbReference>
<dbReference type="PIRSF" id="PIRSF006603">
    <property type="entry name" value="DinF"/>
    <property type="match status" value="1"/>
</dbReference>
<feature type="transmembrane region" description="Helical" evidence="7">
    <location>
        <begin position="179"/>
        <end position="196"/>
    </location>
</feature>
<dbReference type="InterPro" id="IPR052031">
    <property type="entry name" value="Membrane_Transporter-Flippase"/>
</dbReference>
<organism evidence="9 11">
    <name type="scientific">Anaerotignum propionicum DSM 1682</name>
    <dbReference type="NCBI Taxonomy" id="991789"/>
    <lineage>
        <taxon>Bacteria</taxon>
        <taxon>Bacillati</taxon>
        <taxon>Bacillota</taxon>
        <taxon>Clostridia</taxon>
        <taxon>Lachnospirales</taxon>
        <taxon>Anaerotignaceae</taxon>
        <taxon>Anaerotignum</taxon>
    </lineage>
</organism>
<dbReference type="Pfam" id="PF01554">
    <property type="entry name" value="MatE"/>
    <property type="match status" value="2"/>
</dbReference>
<reference evidence="10" key="2">
    <citation type="submission" date="2016-01" db="EMBL/GenBank/DDBJ databases">
        <authorList>
            <person name="Poehlein A."/>
            <person name="Schlien K."/>
            <person name="Gottschalk G."/>
            <person name="Buckel W."/>
            <person name="Daniel R."/>
        </authorList>
    </citation>
    <scope>NUCLEOTIDE SEQUENCE [LARGE SCALE GENOMIC DNA]</scope>
    <source>
        <strain evidence="10">X2</strain>
    </source>
</reference>
<feature type="transmembrane region" description="Helical" evidence="7">
    <location>
        <begin position="359"/>
        <end position="382"/>
    </location>
</feature>
<dbReference type="GO" id="GO:0005886">
    <property type="term" value="C:plasma membrane"/>
    <property type="evidence" value="ECO:0007669"/>
    <property type="project" value="UniProtKB-SubCell"/>
</dbReference>
<dbReference type="EMBL" id="FQUA01000017">
    <property type="protein sequence ID" value="SHF10347.1"/>
    <property type="molecule type" value="Genomic_DNA"/>
</dbReference>
<sequence>MSSVTTEIKENKMGAMPINRLLFSMSVPMIISMLVQALYNIVDSAFVAQISENALSSVSLAFPMQNFMIAVAAGTGVGTNALLSKSLGAKKFDTANKTASVSIFLAFLNWLIFVIIALLFTTPFLKGQTNVLEIIEGGEVYLHIVLVGSLGIFIQVAMERLLQSTGRTFEAMISQGVGAVANIILDPIFIFGLFGLPKMGVAGAAIATVIGQFISCAVGIYLNLRKNHEIHIHIKNVLPNRYILKSIYIVAIPSILMISIGSIMIFYMNRILDSYTPTAIAVFGVYFKLQSFIFMPVFGLNNGMIPIIAYNYGARNKQRIHQTIKLSVIAAVVIMLAGFAAFQVLPYKLLALFKASDNMIAIGVPALRIISFSFLLAGYNIVTSSVFQALGNGMYSLIISVVRQLVVLLPAAFLLSRTGELNHVWLAFPIAEIVALALCTAYLIRILKKLDF</sequence>
<dbReference type="AlphaFoldDB" id="A0A0X8VA60"/>
<feature type="transmembrane region" description="Helical" evidence="7">
    <location>
        <begin position="394"/>
        <end position="413"/>
    </location>
</feature>
<evidence type="ECO:0000256" key="6">
    <source>
        <dbReference type="ARBA" id="ARBA00023136"/>
    </source>
</evidence>
<reference evidence="11" key="4">
    <citation type="submission" date="2016-11" db="EMBL/GenBank/DDBJ databases">
        <authorList>
            <person name="Jaros S."/>
            <person name="Januszkiewicz K."/>
            <person name="Wedrychowicz H."/>
        </authorList>
    </citation>
    <scope>NUCLEOTIDE SEQUENCE [LARGE SCALE GENOMIC DNA]</scope>
    <source>
        <strain evidence="11">DSM 1682</strain>
    </source>
</reference>
<dbReference type="InterPro" id="IPR048279">
    <property type="entry name" value="MdtK-like"/>
</dbReference>
<dbReference type="EMBL" id="CP014223">
    <property type="protein sequence ID" value="AMJ40203.1"/>
    <property type="molecule type" value="Genomic_DNA"/>
</dbReference>
<reference evidence="9" key="3">
    <citation type="submission" date="2016-11" db="EMBL/GenBank/DDBJ databases">
        <authorList>
            <person name="Varghese N."/>
            <person name="Submissions S."/>
        </authorList>
    </citation>
    <scope>NUCLEOTIDE SEQUENCE</scope>
    <source>
        <strain evidence="9">DSM 1682</strain>
    </source>
</reference>
<proteinExistence type="predicted"/>
<dbReference type="PANTHER" id="PTHR43549">
    <property type="entry name" value="MULTIDRUG RESISTANCE PROTEIN YPNP-RELATED"/>
    <property type="match status" value="1"/>
</dbReference>
<feature type="transmembrane region" description="Helical" evidence="7">
    <location>
        <begin position="21"/>
        <end position="42"/>
    </location>
</feature>